<proteinExistence type="inferred from homology"/>
<dbReference type="Gene3D" id="1.10.3470.10">
    <property type="entry name" value="ABC transporter involved in vitamin B12 uptake, BtuC"/>
    <property type="match status" value="1"/>
</dbReference>
<sequence>RLLLGEDHRFYLPGSILIGGLVLSLASVASKNIIPGVILPVGIVTSLVGVPFFLSIVMRHRGSMS</sequence>
<dbReference type="SUPFAM" id="SSF81345">
    <property type="entry name" value="ABC transporter involved in vitamin B12 uptake, BtuC"/>
    <property type="match status" value="1"/>
</dbReference>
<dbReference type="RefSeq" id="WP_001547375.1">
    <property type="nucleotide sequence ID" value="NZ_BAAFKH010000051.1"/>
</dbReference>
<evidence type="ECO:0000256" key="4">
    <source>
        <dbReference type="ARBA" id="ARBA00022475"/>
    </source>
</evidence>
<keyword evidence="7 8" id="KW-0472">Membrane</keyword>
<dbReference type="GO" id="GO:0033214">
    <property type="term" value="P:siderophore-iron import into cell"/>
    <property type="evidence" value="ECO:0007669"/>
    <property type="project" value="TreeGrafter"/>
</dbReference>
<dbReference type="PANTHER" id="PTHR30472">
    <property type="entry name" value="FERRIC ENTEROBACTIN TRANSPORT SYSTEM PERMEASE PROTEIN"/>
    <property type="match status" value="1"/>
</dbReference>
<evidence type="ECO:0000256" key="8">
    <source>
        <dbReference type="SAM" id="Phobius"/>
    </source>
</evidence>
<feature type="transmembrane region" description="Helical" evidence="8">
    <location>
        <begin position="36"/>
        <end position="57"/>
    </location>
</feature>
<gene>
    <name evidence="9" type="ORF">GIY10_24255</name>
</gene>
<keyword evidence="6 8" id="KW-1133">Transmembrane helix</keyword>
<protein>
    <submittedName>
        <fullName evidence="9">Iron chelate uptake ABC transporter family permease subunit</fullName>
    </submittedName>
</protein>
<dbReference type="EMBL" id="WJQX01000054">
    <property type="protein sequence ID" value="MRH56927.1"/>
    <property type="molecule type" value="Genomic_DNA"/>
</dbReference>
<keyword evidence="3" id="KW-0813">Transport</keyword>
<dbReference type="Pfam" id="PF01032">
    <property type="entry name" value="FecCD"/>
    <property type="match status" value="1"/>
</dbReference>
<name>A0A6G1XPN7_ECOLX</name>
<dbReference type="PANTHER" id="PTHR30472:SF25">
    <property type="entry name" value="ABC TRANSPORTER PERMEASE PROTEIN MJ0876-RELATED"/>
    <property type="match status" value="1"/>
</dbReference>
<comment type="caution">
    <text evidence="9">The sequence shown here is derived from an EMBL/GenBank/DDBJ whole genome shotgun (WGS) entry which is preliminary data.</text>
</comment>
<reference evidence="9" key="1">
    <citation type="submission" date="2019-11" db="EMBL/GenBank/DDBJ databases">
        <title>Analysis of E. coli strains isolated from veterinary workers in Switzerland.</title>
        <authorList>
            <person name="Campos-Madueno E.I."/>
            <person name="Endimiani A."/>
            <person name="Bernasconi O.J."/>
            <person name="Buedel T."/>
        </authorList>
    </citation>
    <scope>NUCLEOTIDE SEQUENCE</scope>
    <source>
        <strain evidence="9">MDRO_M_054-COL</strain>
    </source>
</reference>
<dbReference type="GO" id="GO:0022857">
    <property type="term" value="F:transmembrane transporter activity"/>
    <property type="evidence" value="ECO:0007669"/>
    <property type="project" value="InterPro"/>
</dbReference>
<dbReference type="InterPro" id="IPR037294">
    <property type="entry name" value="ABC_BtuC-like"/>
</dbReference>
<comment type="similarity">
    <text evidence="2">Belongs to the binding-protein-dependent transport system permease family. FecCD subfamily.</text>
</comment>
<dbReference type="InterPro" id="IPR000522">
    <property type="entry name" value="ABC_transptr_permease_BtuC"/>
</dbReference>
<accession>A0A6G1XPN7</accession>
<evidence type="ECO:0000256" key="6">
    <source>
        <dbReference type="ARBA" id="ARBA00022989"/>
    </source>
</evidence>
<evidence type="ECO:0000256" key="1">
    <source>
        <dbReference type="ARBA" id="ARBA00004651"/>
    </source>
</evidence>
<evidence type="ECO:0000256" key="2">
    <source>
        <dbReference type="ARBA" id="ARBA00007935"/>
    </source>
</evidence>
<evidence type="ECO:0000256" key="3">
    <source>
        <dbReference type="ARBA" id="ARBA00022448"/>
    </source>
</evidence>
<evidence type="ECO:0000313" key="9">
    <source>
        <dbReference type="EMBL" id="MRH56927.1"/>
    </source>
</evidence>
<dbReference type="AlphaFoldDB" id="A0A6G1XPN7"/>
<evidence type="ECO:0000256" key="5">
    <source>
        <dbReference type="ARBA" id="ARBA00022692"/>
    </source>
</evidence>
<dbReference type="GO" id="GO:0005886">
    <property type="term" value="C:plasma membrane"/>
    <property type="evidence" value="ECO:0007669"/>
    <property type="project" value="UniProtKB-SubCell"/>
</dbReference>
<feature type="transmembrane region" description="Helical" evidence="8">
    <location>
        <begin position="12"/>
        <end position="30"/>
    </location>
</feature>
<feature type="non-terminal residue" evidence="9">
    <location>
        <position position="1"/>
    </location>
</feature>
<keyword evidence="5 8" id="KW-0812">Transmembrane</keyword>
<comment type="subcellular location">
    <subcellularLocation>
        <location evidence="1">Cell membrane</location>
        <topology evidence="1">Multi-pass membrane protein</topology>
    </subcellularLocation>
</comment>
<organism evidence="9">
    <name type="scientific">Escherichia coli</name>
    <dbReference type="NCBI Taxonomy" id="562"/>
    <lineage>
        <taxon>Bacteria</taxon>
        <taxon>Pseudomonadati</taxon>
        <taxon>Pseudomonadota</taxon>
        <taxon>Gammaproteobacteria</taxon>
        <taxon>Enterobacterales</taxon>
        <taxon>Enterobacteriaceae</taxon>
        <taxon>Escherichia</taxon>
    </lineage>
</organism>
<keyword evidence="4" id="KW-1003">Cell membrane</keyword>
<evidence type="ECO:0000256" key="7">
    <source>
        <dbReference type="ARBA" id="ARBA00023136"/>
    </source>
</evidence>